<dbReference type="AlphaFoldDB" id="A0A0A9G0V4"/>
<reference evidence="1" key="2">
    <citation type="journal article" date="2015" name="Data Brief">
        <title>Shoot transcriptome of the giant reed, Arundo donax.</title>
        <authorList>
            <person name="Barrero R.A."/>
            <person name="Guerrero F.D."/>
            <person name="Moolhuijzen P."/>
            <person name="Goolsby J.A."/>
            <person name="Tidwell J."/>
            <person name="Bellgard S.E."/>
            <person name="Bellgard M.I."/>
        </authorList>
    </citation>
    <scope>NUCLEOTIDE SEQUENCE</scope>
    <source>
        <tissue evidence="1">Shoot tissue taken approximately 20 cm above the soil surface</tissue>
    </source>
</reference>
<name>A0A0A9G0V4_ARUDO</name>
<organism evidence="1">
    <name type="scientific">Arundo donax</name>
    <name type="common">Giant reed</name>
    <name type="synonym">Donax arundinaceus</name>
    <dbReference type="NCBI Taxonomy" id="35708"/>
    <lineage>
        <taxon>Eukaryota</taxon>
        <taxon>Viridiplantae</taxon>
        <taxon>Streptophyta</taxon>
        <taxon>Embryophyta</taxon>
        <taxon>Tracheophyta</taxon>
        <taxon>Spermatophyta</taxon>
        <taxon>Magnoliopsida</taxon>
        <taxon>Liliopsida</taxon>
        <taxon>Poales</taxon>
        <taxon>Poaceae</taxon>
        <taxon>PACMAD clade</taxon>
        <taxon>Arundinoideae</taxon>
        <taxon>Arundineae</taxon>
        <taxon>Arundo</taxon>
    </lineage>
</organism>
<reference evidence="1" key="1">
    <citation type="submission" date="2014-09" db="EMBL/GenBank/DDBJ databases">
        <authorList>
            <person name="Magalhaes I.L.F."/>
            <person name="Oliveira U."/>
            <person name="Santos F.R."/>
            <person name="Vidigal T.H.D.A."/>
            <person name="Brescovit A.D."/>
            <person name="Santos A.J."/>
        </authorList>
    </citation>
    <scope>NUCLEOTIDE SEQUENCE</scope>
    <source>
        <tissue evidence="1">Shoot tissue taken approximately 20 cm above the soil surface</tissue>
    </source>
</reference>
<sequence>MFFQCSALLFQLDSYLKCFVLTMNDCNTEGSRSTSYYRLWCLPIRLVNVHLSTLFVSTYIDIYTG</sequence>
<protein>
    <submittedName>
        <fullName evidence="1">Uncharacterized protein</fullName>
    </submittedName>
</protein>
<dbReference type="EMBL" id="GBRH01179166">
    <property type="protein sequence ID" value="JAE18730.1"/>
    <property type="molecule type" value="Transcribed_RNA"/>
</dbReference>
<proteinExistence type="predicted"/>
<accession>A0A0A9G0V4</accession>
<evidence type="ECO:0000313" key="1">
    <source>
        <dbReference type="EMBL" id="JAE18730.1"/>
    </source>
</evidence>